<accession>A0ABN6PLL0</accession>
<dbReference type="EMBL" id="AP025730">
    <property type="protein sequence ID" value="BDI06065.1"/>
    <property type="molecule type" value="Genomic_DNA"/>
</dbReference>
<dbReference type="Proteomes" id="UP001057498">
    <property type="component" value="Chromosome"/>
</dbReference>
<feature type="region of interest" description="Disordered" evidence="1">
    <location>
        <begin position="283"/>
        <end position="302"/>
    </location>
</feature>
<evidence type="ECO:0000256" key="1">
    <source>
        <dbReference type="SAM" id="MobiDB-lite"/>
    </source>
</evidence>
<evidence type="ECO:0000313" key="3">
    <source>
        <dbReference type="Proteomes" id="UP001057498"/>
    </source>
</evidence>
<dbReference type="RefSeq" id="WP_251969383.1">
    <property type="nucleotide sequence ID" value="NZ_AP025730.1"/>
</dbReference>
<feature type="region of interest" description="Disordered" evidence="1">
    <location>
        <begin position="402"/>
        <end position="424"/>
    </location>
</feature>
<gene>
    <name evidence="2" type="ORF">CATMQ487_30350</name>
</gene>
<feature type="region of interest" description="Disordered" evidence="1">
    <location>
        <begin position="84"/>
        <end position="106"/>
    </location>
</feature>
<name>A0ABN6PLL0_9BURK</name>
<feature type="compositionally biased region" description="Pro residues" evidence="1">
    <location>
        <begin position="403"/>
        <end position="415"/>
    </location>
</feature>
<proteinExistence type="predicted"/>
<reference evidence="2" key="1">
    <citation type="submission" date="2022-04" db="EMBL/GenBank/DDBJ databases">
        <title>Whole genome sequence of Sphaerotilus sp. FB-5.</title>
        <authorList>
            <person name="Takeda M."/>
            <person name="Narihara S."/>
            <person name="Akimoto M."/>
            <person name="Akimoto R."/>
            <person name="Nishiyashiki S."/>
            <person name="Murakami T."/>
        </authorList>
    </citation>
    <scope>NUCLEOTIDE SEQUENCE</scope>
    <source>
        <strain evidence="2">FB-5</strain>
    </source>
</reference>
<keyword evidence="3" id="KW-1185">Reference proteome</keyword>
<sequence>MTPAAAPNDRLLGDIRSRVRQALTRSSAFNALPADKRTEIAHNTVRAFHYILGGADGQSRPGSVELGGNVGGYAPLAEAQASPAKPAAPQRTIVANQPPPLGEAARRGGDAMADLIQEVDFPSFVGGLVDGVFNSIVTSSIKQMEAYAELVKNVSKSVDQYMKDNVSENNARDYLVQKYPEHLEMDLSGESPKLKPREGADESNMPDFFADLGLKSPVASLDQDTAEQQLMPAARQRIAMDRQQMLATMVMMGVNRLVVTNGTIEASCLFKLDTRDTRVRDRTRTAGGSWGSSSHDEWGGKGDHTYEAERKENDWIKSGKYSGNSSWYSGHTRDSNAQFSVSTVDTNKNEEEIKLHAELTGKVKLNFKSDYFPMERMIDALQINQIRDKVPATAPAPVAAVPAAPPLPPMPPLPSVPGVTVPAR</sequence>
<organism evidence="2 3">
    <name type="scientific">Sphaerotilus microaerophilus</name>
    <dbReference type="NCBI Taxonomy" id="2914710"/>
    <lineage>
        <taxon>Bacteria</taxon>
        <taxon>Pseudomonadati</taxon>
        <taxon>Pseudomonadota</taxon>
        <taxon>Betaproteobacteria</taxon>
        <taxon>Burkholderiales</taxon>
        <taxon>Sphaerotilaceae</taxon>
        <taxon>Sphaerotilus</taxon>
    </lineage>
</organism>
<evidence type="ECO:0000313" key="2">
    <source>
        <dbReference type="EMBL" id="BDI06065.1"/>
    </source>
</evidence>
<protein>
    <submittedName>
        <fullName evidence="2">Uncharacterized protein</fullName>
    </submittedName>
</protein>